<gene>
    <name evidence="1" type="ORF">SMRZ_LOCUS22442</name>
</gene>
<keyword evidence="2" id="KW-1185">Reference proteome</keyword>
<dbReference type="AlphaFoldDB" id="A0A183N2B7"/>
<dbReference type="STRING" id="48269.A0A183N2B7"/>
<dbReference type="Gene3D" id="2.30.29.30">
    <property type="entry name" value="Pleckstrin-homology domain (PH domain)/Phosphotyrosine-binding domain (PTB)"/>
    <property type="match status" value="1"/>
</dbReference>
<organism evidence="1 2">
    <name type="scientific">Schistosoma margrebowiei</name>
    <dbReference type="NCBI Taxonomy" id="48269"/>
    <lineage>
        <taxon>Eukaryota</taxon>
        <taxon>Metazoa</taxon>
        <taxon>Spiralia</taxon>
        <taxon>Lophotrochozoa</taxon>
        <taxon>Platyhelminthes</taxon>
        <taxon>Trematoda</taxon>
        <taxon>Digenea</taxon>
        <taxon>Strigeidida</taxon>
        <taxon>Schistosomatoidea</taxon>
        <taxon>Schistosomatidae</taxon>
        <taxon>Schistosoma</taxon>
    </lineage>
</organism>
<evidence type="ECO:0000313" key="1">
    <source>
        <dbReference type="EMBL" id="VDP43290.1"/>
    </source>
</evidence>
<dbReference type="EMBL" id="UZAI01019165">
    <property type="protein sequence ID" value="VDP43290.1"/>
    <property type="molecule type" value="Genomic_DNA"/>
</dbReference>
<dbReference type="PROSITE" id="PS50003">
    <property type="entry name" value="PH_DOMAIN"/>
    <property type="match status" value="1"/>
</dbReference>
<evidence type="ECO:0000313" key="2">
    <source>
        <dbReference type="Proteomes" id="UP000277204"/>
    </source>
</evidence>
<accession>A0A183N2B7</accession>
<dbReference type="Proteomes" id="UP000277204">
    <property type="component" value="Unassembled WGS sequence"/>
</dbReference>
<protein>
    <submittedName>
        <fullName evidence="1">Uncharacterized protein</fullName>
    </submittedName>
</protein>
<reference evidence="1 2" key="1">
    <citation type="submission" date="2018-11" db="EMBL/GenBank/DDBJ databases">
        <authorList>
            <consortium name="Pathogen Informatics"/>
        </authorList>
    </citation>
    <scope>NUCLEOTIDE SEQUENCE [LARGE SCALE GENOMIC DNA]</scope>
    <source>
        <strain evidence="1 2">Zambia</strain>
    </source>
</reference>
<name>A0A183N2B7_9TREM</name>
<dbReference type="SUPFAM" id="SSF50729">
    <property type="entry name" value="PH domain-like"/>
    <property type="match status" value="1"/>
</dbReference>
<proteinExistence type="predicted"/>
<sequence>MTSHDKNRDSLEVTRSMILPTIKALTNVKVIQAEIMLRNPAEMAHTCRGTIKLADATVKKIGTVYLEISNSSAQKFHIKANSESEQLAWLSALSNSKTTAVALRKQGYDSDAYADGYEDDDDYKTSSTTDENGIRFINDALVKLEAHVTDLERYQLAMNRKGEELRRSVGDVESARDPTELLQRFNLARERATVFKVASMAMVNVSHLHASISILFIIRHDPSLGDKYFHLFVWLTMNVNWFVVLFI</sequence>
<dbReference type="InterPro" id="IPR001849">
    <property type="entry name" value="PH_domain"/>
</dbReference>
<dbReference type="InterPro" id="IPR011993">
    <property type="entry name" value="PH-like_dom_sf"/>
</dbReference>